<reference evidence="1" key="1">
    <citation type="submission" date="2008-06" db="EMBL/GenBank/DDBJ databases">
        <title>Complete sequence of Chlorobium phaeobacteroides BS1.</title>
        <authorList>
            <consortium name="US DOE Joint Genome Institute"/>
            <person name="Lucas S."/>
            <person name="Copeland A."/>
            <person name="Lapidus A."/>
            <person name="Glavina del Rio T."/>
            <person name="Dalin E."/>
            <person name="Tice H."/>
            <person name="Bruce D."/>
            <person name="Goodwin L."/>
            <person name="Pitluck S."/>
            <person name="Schmutz J."/>
            <person name="Larimer F."/>
            <person name="Land M."/>
            <person name="Hauser L."/>
            <person name="Kyrpides N."/>
            <person name="Ovchinnikova G."/>
            <person name="Li T."/>
            <person name="Liu Z."/>
            <person name="Zhao F."/>
            <person name="Overmann J."/>
            <person name="Bryant D.A."/>
            <person name="Richardson P."/>
        </authorList>
    </citation>
    <scope>NUCLEOTIDE SEQUENCE [LARGE SCALE GENOMIC DNA]</scope>
    <source>
        <strain evidence="1">BS1</strain>
    </source>
</reference>
<dbReference type="AlphaFoldDB" id="B3EQW2"/>
<dbReference type="STRING" id="331678.Cphamn1_1211"/>
<gene>
    <name evidence="1" type="ordered locus">Cphamn1_1211</name>
</gene>
<dbReference type="SUPFAM" id="SSF101898">
    <property type="entry name" value="NHL repeat"/>
    <property type="match status" value="1"/>
</dbReference>
<sequence length="298" mass="33429">MTDAAQIRQRIILIVSVISGLVFEGCAQRKTEEHTLRLKPFSIVEKSAGTEISGLAKSLLHKEVYWAINDSGNPPAIVPLSGKGEIMSESGRHIIIPEARNIDWEALAIDRSGTMYICDTGNNYSQRKELQVYRIPEPPLDCETTAKPEVITVCYPDQSASATSPLFFDCEAAFVFNTRLYLLTKRLQDSSTTLYRLDSGKQNKTNTLTLLTNHPIGGYVTGADISPDQNMLAVLTYKTLWLFYDFQDDNFFEGSKRSIHLQNAGQIESVVFTSPDELLLVNETKNELFTIHLNRGDW</sequence>
<dbReference type="OrthoDB" id="9798438at2"/>
<protein>
    <submittedName>
        <fullName evidence="1">Uncharacterized protein</fullName>
    </submittedName>
</protein>
<name>B3EQW2_CHLPB</name>
<evidence type="ECO:0000313" key="1">
    <source>
        <dbReference type="EMBL" id="ACE04143.1"/>
    </source>
</evidence>
<dbReference type="EMBL" id="CP001101">
    <property type="protein sequence ID" value="ACE04143.1"/>
    <property type="molecule type" value="Genomic_DNA"/>
</dbReference>
<dbReference type="KEGG" id="cpb:Cphamn1_1211"/>
<organism evidence="1">
    <name type="scientific">Chlorobium phaeobacteroides (strain BS1)</name>
    <dbReference type="NCBI Taxonomy" id="331678"/>
    <lineage>
        <taxon>Bacteria</taxon>
        <taxon>Pseudomonadati</taxon>
        <taxon>Chlorobiota</taxon>
        <taxon>Chlorobiia</taxon>
        <taxon>Chlorobiales</taxon>
        <taxon>Chlorobiaceae</taxon>
        <taxon>Chlorobium/Pelodictyon group</taxon>
        <taxon>Chlorobium</taxon>
    </lineage>
</organism>
<dbReference type="HOGENOM" id="CLU_058234_1_0_10"/>
<proteinExistence type="predicted"/>
<dbReference type="eggNOG" id="COG3386">
    <property type="taxonomic scope" value="Bacteria"/>
</dbReference>
<accession>B3EQW2</accession>